<keyword evidence="7" id="KW-0679">Respiratory chain</keyword>
<comment type="similarity">
    <text evidence="2">Belongs to the acyl carrier protein (ACP) family.</text>
</comment>
<proteinExistence type="inferred from homology"/>
<gene>
    <name evidence="16" type="primary">ND-ACP</name>
    <name evidence="16" type="ORF">B7P43_G07861</name>
</gene>
<dbReference type="SUPFAM" id="SSF47336">
    <property type="entry name" value="ACP-like"/>
    <property type="match status" value="1"/>
</dbReference>
<dbReference type="GO" id="GO:0000036">
    <property type="term" value="F:acyl carrier activity"/>
    <property type="evidence" value="ECO:0007669"/>
    <property type="project" value="TreeGrafter"/>
</dbReference>
<dbReference type="InterPro" id="IPR009081">
    <property type="entry name" value="PP-bd_ACP"/>
</dbReference>
<keyword evidence="4 14" id="KW-0596">Phosphopantetheine</keyword>
<evidence type="ECO:0000259" key="15">
    <source>
        <dbReference type="PROSITE" id="PS50075"/>
    </source>
</evidence>
<name>A0A2J7QJG1_9NEOP</name>
<dbReference type="InterPro" id="IPR003231">
    <property type="entry name" value="ACP"/>
</dbReference>
<accession>A0A2J7QJG1</accession>
<dbReference type="Proteomes" id="UP000235965">
    <property type="component" value="Unassembled WGS sequence"/>
</dbReference>
<comment type="function">
    <text evidence="14">Carrier of the growing fatty acid chain in fatty acid biosynthesis.</text>
</comment>
<evidence type="ECO:0000313" key="16">
    <source>
        <dbReference type="EMBL" id="PNF28702.1"/>
    </source>
</evidence>
<dbReference type="InterPro" id="IPR036736">
    <property type="entry name" value="ACP-like_sf"/>
</dbReference>
<dbReference type="FunFam" id="1.10.1200.10:FF:000008">
    <property type="entry name" value="Acyl carrier protein"/>
    <property type="match status" value="1"/>
</dbReference>
<dbReference type="PANTHER" id="PTHR20863:SF28">
    <property type="entry name" value="ACYL CARRIER PROTEIN, MITOCHONDRIAL"/>
    <property type="match status" value="1"/>
</dbReference>
<evidence type="ECO:0000256" key="14">
    <source>
        <dbReference type="RuleBase" id="RU000722"/>
    </source>
</evidence>
<evidence type="ECO:0000256" key="13">
    <source>
        <dbReference type="ARBA" id="ARBA00023160"/>
    </source>
</evidence>
<evidence type="ECO:0000256" key="1">
    <source>
        <dbReference type="ARBA" id="ARBA00004173"/>
    </source>
</evidence>
<dbReference type="AlphaFoldDB" id="A0A2J7QJG1"/>
<keyword evidence="12" id="KW-0496">Mitochondrion</keyword>
<evidence type="ECO:0000256" key="5">
    <source>
        <dbReference type="ARBA" id="ARBA00022516"/>
    </source>
</evidence>
<keyword evidence="17" id="KW-1185">Reference proteome</keyword>
<keyword evidence="10" id="KW-0249">Electron transport</keyword>
<evidence type="ECO:0000256" key="11">
    <source>
        <dbReference type="ARBA" id="ARBA00023098"/>
    </source>
</evidence>
<keyword evidence="13 14" id="KW-0275">Fatty acid biosynthesis</keyword>
<comment type="caution">
    <text evidence="16">The sequence shown here is derived from an EMBL/GenBank/DDBJ whole genome shotgun (WGS) entry which is preliminary data.</text>
</comment>
<dbReference type="GO" id="GO:0045271">
    <property type="term" value="C:respiratory chain complex I"/>
    <property type="evidence" value="ECO:0007669"/>
    <property type="project" value="UniProtKB-ARBA"/>
</dbReference>
<evidence type="ECO:0000256" key="12">
    <source>
        <dbReference type="ARBA" id="ARBA00023128"/>
    </source>
</evidence>
<keyword evidence="11" id="KW-0443">Lipid metabolism</keyword>
<dbReference type="STRING" id="105785.A0A2J7QJG1"/>
<dbReference type="HAMAP" id="MF_01217">
    <property type="entry name" value="Acyl_carrier"/>
    <property type="match status" value="1"/>
</dbReference>
<keyword evidence="8" id="KW-0276">Fatty acid metabolism</keyword>
<evidence type="ECO:0000256" key="10">
    <source>
        <dbReference type="ARBA" id="ARBA00022982"/>
    </source>
</evidence>
<evidence type="ECO:0000256" key="7">
    <source>
        <dbReference type="ARBA" id="ARBA00022660"/>
    </source>
</evidence>
<comment type="subcellular location">
    <subcellularLocation>
        <location evidence="1">Mitochondrion</location>
    </subcellularLocation>
</comment>
<evidence type="ECO:0000256" key="8">
    <source>
        <dbReference type="ARBA" id="ARBA00022832"/>
    </source>
</evidence>
<dbReference type="OrthoDB" id="448946at2759"/>
<dbReference type="GO" id="GO:0031966">
    <property type="term" value="C:mitochondrial membrane"/>
    <property type="evidence" value="ECO:0007669"/>
    <property type="project" value="UniProtKB-ARBA"/>
</dbReference>
<dbReference type="PANTHER" id="PTHR20863">
    <property type="entry name" value="ACYL CARRIER PROTEIN"/>
    <property type="match status" value="1"/>
</dbReference>
<dbReference type="Pfam" id="PF00550">
    <property type="entry name" value="PP-binding"/>
    <property type="match status" value="1"/>
</dbReference>
<sequence>MVADVADQCQPIVQIGTDEHGEHGFVRLFGCTSIHGIMGQLLRKKMAAIASCVRHAFVRNVGLVRVMLPRAAVIGVQRNDIHTRTWKKFHAFNRSSLIECLSWWQASQIRHFADAKPSMDQIRERVLTVCRAYDKVTADKRMISPKRLYSAKEPLTLDFIRGRVLLVLKLYDKVDPNKLTVDSHFLNDLGLDSLDHVEIIMAMEDEFGFEIPDTDAVKLVRPADIVQYIADKEDVYD</sequence>
<protein>
    <recommendedName>
        <fullName evidence="14">Acyl carrier protein</fullName>
    </recommendedName>
</protein>
<reference evidence="16 17" key="1">
    <citation type="submission" date="2017-12" db="EMBL/GenBank/DDBJ databases">
        <title>Hemimetabolous genomes reveal molecular basis of termite eusociality.</title>
        <authorList>
            <person name="Harrison M.C."/>
            <person name="Jongepier E."/>
            <person name="Robertson H.M."/>
            <person name="Arning N."/>
            <person name="Bitard-Feildel T."/>
            <person name="Chao H."/>
            <person name="Childers C.P."/>
            <person name="Dinh H."/>
            <person name="Doddapaneni H."/>
            <person name="Dugan S."/>
            <person name="Gowin J."/>
            <person name="Greiner C."/>
            <person name="Han Y."/>
            <person name="Hu H."/>
            <person name="Hughes D.S.T."/>
            <person name="Huylmans A.-K."/>
            <person name="Kemena C."/>
            <person name="Kremer L.P.M."/>
            <person name="Lee S.L."/>
            <person name="Lopez-Ezquerra A."/>
            <person name="Mallet L."/>
            <person name="Monroy-Kuhn J.M."/>
            <person name="Moser A."/>
            <person name="Murali S.C."/>
            <person name="Muzny D.M."/>
            <person name="Otani S."/>
            <person name="Piulachs M.-D."/>
            <person name="Poelchau M."/>
            <person name="Qu J."/>
            <person name="Schaub F."/>
            <person name="Wada-Katsumata A."/>
            <person name="Worley K.C."/>
            <person name="Xie Q."/>
            <person name="Ylla G."/>
            <person name="Poulsen M."/>
            <person name="Gibbs R.A."/>
            <person name="Schal C."/>
            <person name="Richards S."/>
            <person name="Belles X."/>
            <person name="Korb J."/>
            <person name="Bornberg-Bauer E."/>
        </authorList>
    </citation>
    <scope>NUCLEOTIDE SEQUENCE [LARGE SCALE GENOMIC DNA]</scope>
    <source>
        <tissue evidence="16">Whole body</tissue>
    </source>
</reference>
<evidence type="ECO:0000256" key="6">
    <source>
        <dbReference type="ARBA" id="ARBA00022553"/>
    </source>
</evidence>
<evidence type="ECO:0000256" key="4">
    <source>
        <dbReference type="ARBA" id="ARBA00022450"/>
    </source>
</evidence>
<dbReference type="PROSITE" id="PS50075">
    <property type="entry name" value="CARRIER"/>
    <property type="match status" value="1"/>
</dbReference>
<organism evidence="16 17">
    <name type="scientific">Cryptotermes secundus</name>
    <dbReference type="NCBI Taxonomy" id="105785"/>
    <lineage>
        <taxon>Eukaryota</taxon>
        <taxon>Metazoa</taxon>
        <taxon>Ecdysozoa</taxon>
        <taxon>Arthropoda</taxon>
        <taxon>Hexapoda</taxon>
        <taxon>Insecta</taxon>
        <taxon>Pterygota</taxon>
        <taxon>Neoptera</taxon>
        <taxon>Polyneoptera</taxon>
        <taxon>Dictyoptera</taxon>
        <taxon>Blattodea</taxon>
        <taxon>Blattoidea</taxon>
        <taxon>Termitoidae</taxon>
        <taxon>Kalotermitidae</taxon>
        <taxon>Cryptotermitinae</taxon>
        <taxon>Cryptotermes</taxon>
    </lineage>
</organism>
<dbReference type="InParanoid" id="A0A2J7QJG1"/>
<evidence type="ECO:0000256" key="9">
    <source>
        <dbReference type="ARBA" id="ARBA00022946"/>
    </source>
</evidence>
<dbReference type="FunCoup" id="A0A2J7QJG1">
    <property type="interactions" value="1535"/>
</dbReference>
<evidence type="ECO:0000256" key="3">
    <source>
        <dbReference type="ARBA" id="ARBA00022448"/>
    </source>
</evidence>
<keyword evidence="5 14" id="KW-0444">Lipid biosynthesis</keyword>
<evidence type="ECO:0000313" key="17">
    <source>
        <dbReference type="Proteomes" id="UP000235965"/>
    </source>
</evidence>
<dbReference type="Gene3D" id="1.10.1200.10">
    <property type="entry name" value="ACP-like"/>
    <property type="match status" value="1"/>
</dbReference>
<evidence type="ECO:0000256" key="2">
    <source>
        <dbReference type="ARBA" id="ARBA00010930"/>
    </source>
</evidence>
<keyword evidence="3" id="KW-0813">Transport</keyword>
<dbReference type="GO" id="GO:0000035">
    <property type="term" value="F:acyl binding"/>
    <property type="evidence" value="ECO:0007669"/>
    <property type="project" value="TreeGrafter"/>
</dbReference>
<keyword evidence="6" id="KW-0597">Phosphoprotein</keyword>
<keyword evidence="9" id="KW-0809">Transit peptide</keyword>
<dbReference type="EMBL" id="NEVH01013556">
    <property type="protein sequence ID" value="PNF28702.1"/>
    <property type="molecule type" value="Genomic_DNA"/>
</dbReference>
<feature type="domain" description="Carrier" evidence="15">
    <location>
        <begin position="158"/>
        <end position="233"/>
    </location>
</feature>